<evidence type="ECO:0000313" key="1">
    <source>
        <dbReference type="EMBL" id="SPD73767.1"/>
    </source>
</evidence>
<proteinExistence type="predicted"/>
<dbReference type="EMBL" id="OJIN01000106">
    <property type="protein sequence ID" value="SPD73767.1"/>
    <property type="molecule type" value="Genomic_DNA"/>
</dbReference>
<sequence length="61" mass="6868">MKDQVYAAQPGVTEPVNKVIEAMFQWRRPLSLSDGLQILDTAKSTLELMARFGDTNIRSND</sequence>
<name>A0A445MW86_9BACT</name>
<protein>
    <submittedName>
        <fullName evidence="1">Uncharacterized protein</fullName>
    </submittedName>
</protein>
<reference evidence="1" key="1">
    <citation type="submission" date="2018-01" db="EMBL/GenBank/DDBJ databases">
        <authorList>
            <person name="Regsiter A."/>
            <person name="William W."/>
        </authorList>
    </citation>
    <scope>NUCLEOTIDE SEQUENCE</scope>
    <source>
        <strain evidence="1">TRIP AH-1</strain>
    </source>
</reference>
<dbReference type="AlphaFoldDB" id="A0A445MW86"/>
<accession>A0A445MW86</accession>
<organism evidence="1">
    <name type="scientific">uncultured Desulfobacterium sp</name>
    <dbReference type="NCBI Taxonomy" id="201089"/>
    <lineage>
        <taxon>Bacteria</taxon>
        <taxon>Pseudomonadati</taxon>
        <taxon>Thermodesulfobacteriota</taxon>
        <taxon>Desulfobacteria</taxon>
        <taxon>Desulfobacterales</taxon>
        <taxon>Desulfobacteriaceae</taxon>
        <taxon>Desulfobacterium</taxon>
        <taxon>environmental samples</taxon>
    </lineage>
</organism>
<gene>
    <name evidence="1" type="ORF">PITCH_A1940007</name>
</gene>